<accession>A0A835MIG6</accession>
<dbReference type="OrthoDB" id="860673at2759"/>
<proteinExistence type="predicted"/>
<comment type="caution">
    <text evidence="3">The sequence shown here is derived from an EMBL/GenBank/DDBJ whole genome shotgun (WGS) entry which is preliminary data.</text>
</comment>
<evidence type="ECO:0000256" key="2">
    <source>
        <dbReference type="SAM" id="MobiDB-lite"/>
    </source>
</evidence>
<sequence>MNENGATGPARVLERLADELTLLPSWERSTSTYLEILESDLLALVKALKQKEEEHQDAERNEFLEDSRLNQAKEESKRRHEKLEGELMQANLDLASQTRWRVRVKLRATEARNTELELDLSREKELIEELQKELEKERLYLEQAIERVFFLQQVPHQKNTEFGEMQHLLHVKESELVEDKLDIQKLKYEHASLQLVLEDKICNSLTQGRIWGINMTFELIQQPLGEPSDDFGCSLGSRILNSGRELQSERNGKLSQSDEELKIVLERKDTKEKELKNLKEAAVEDANEPRKLYSLAQERIGERNIGNLAIKKLELEAVQLEVEAATSDTQKLAETTSLSVEATVDSNTFMDKRLPTWSCSVRQQLCFKQNKTGVANLSSLTNSC</sequence>
<protein>
    <submittedName>
        <fullName evidence="3">Uncharacterized protein</fullName>
    </submittedName>
</protein>
<evidence type="ECO:0000313" key="4">
    <source>
        <dbReference type="Proteomes" id="UP000657918"/>
    </source>
</evidence>
<dbReference type="AlphaFoldDB" id="A0A835MIG6"/>
<feature type="region of interest" description="Disordered" evidence="2">
    <location>
        <begin position="55"/>
        <end position="81"/>
    </location>
</feature>
<dbReference type="Proteomes" id="UP000657918">
    <property type="component" value="Unassembled WGS sequence"/>
</dbReference>
<keyword evidence="1" id="KW-0175">Coiled coil</keyword>
<feature type="coiled-coil region" evidence="1">
    <location>
        <begin position="261"/>
        <end position="330"/>
    </location>
</feature>
<evidence type="ECO:0000256" key="1">
    <source>
        <dbReference type="SAM" id="Coils"/>
    </source>
</evidence>
<dbReference type="EMBL" id="JADGMS010000018">
    <property type="protein sequence ID" value="KAF9662121.1"/>
    <property type="molecule type" value="Genomic_DNA"/>
</dbReference>
<keyword evidence="4" id="KW-1185">Reference proteome</keyword>
<reference evidence="3 4" key="1">
    <citation type="submission" date="2020-10" db="EMBL/GenBank/DDBJ databases">
        <title>Plant Genome Project.</title>
        <authorList>
            <person name="Zhang R.-G."/>
        </authorList>
    </citation>
    <scope>NUCLEOTIDE SEQUENCE [LARGE SCALE GENOMIC DNA]</scope>
    <source>
        <strain evidence="3">FAFU-HL-1</strain>
        <tissue evidence="3">Leaf</tissue>
    </source>
</reference>
<gene>
    <name evidence="3" type="ORF">SADUNF_Sadunf18G0020300</name>
</gene>
<name>A0A835MIG6_9ROSI</name>
<organism evidence="3 4">
    <name type="scientific">Salix dunnii</name>
    <dbReference type="NCBI Taxonomy" id="1413687"/>
    <lineage>
        <taxon>Eukaryota</taxon>
        <taxon>Viridiplantae</taxon>
        <taxon>Streptophyta</taxon>
        <taxon>Embryophyta</taxon>
        <taxon>Tracheophyta</taxon>
        <taxon>Spermatophyta</taxon>
        <taxon>Magnoliopsida</taxon>
        <taxon>eudicotyledons</taxon>
        <taxon>Gunneridae</taxon>
        <taxon>Pentapetalae</taxon>
        <taxon>rosids</taxon>
        <taxon>fabids</taxon>
        <taxon>Malpighiales</taxon>
        <taxon>Salicaceae</taxon>
        <taxon>Saliceae</taxon>
        <taxon>Salix</taxon>
    </lineage>
</organism>
<evidence type="ECO:0000313" key="3">
    <source>
        <dbReference type="EMBL" id="KAF9662121.1"/>
    </source>
</evidence>